<organism evidence="2 3">
    <name type="scientific">Marivita hallyeonensis</name>
    <dbReference type="NCBI Taxonomy" id="996342"/>
    <lineage>
        <taxon>Bacteria</taxon>
        <taxon>Pseudomonadati</taxon>
        <taxon>Pseudomonadota</taxon>
        <taxon>Alphaproteobacteria</taxon>
        <taxon>Rhodobacterales</taxon>
        <taxon>Roseobacteraceae</taxon>
        <taxon>Marivita</taxon>
    </lineage>
</organism>
<reference evidence="2 3" key="1">
    <citation type="submission" date="2016-11" db="EMBL/GenBank/DDBJ databases">
        <authorList>
            <person name="Jaros S."/>
            <person name="Januszkiewicz K."/>
            <person name="Wedrychowicz H."/>
        </authorList>
    </citation>
    <scope>NUCLEOTIDE SEQUENCE [LARGE SCALE GENOMIC DNA]</scope>
    <source>
        <strain evidence="2 3">DSM 29431</strain>
    </source>
</reference>
<feature type="domain" description="Glycosyl transferase family 25" evidence="1">
    <location>
        <begin position="4"/>
        <end position="97"/>
    </location>
</feature>
<dbReference type="GO" id="GO:0016740">
    <property type="term" value="F:transferase activity"/>
    <property type="evidence" value="ECO:0007669"/>
    <property type="project" value="UniProtKB-KW"/>
</dbReference>
<evidence type="ECO:0000313" key="2">
    <source>
        <dbReference type="EMBL" id="SHI07563.1"/>
    </source>
</evidence>
<dbReference type="RefSeq" id="WP_072780204.1">
    <property type="nucleotide sequence ID" value="NZ_FQXC01000012.1"/>
</dbReference>
<keyword evidence="2" id="KW-0808">Transferase</keyword>
<dbReference type="Proteomes" id="UP000184221">
    <property type="component" value="Unassembled WGS sequence"/>
</dbReference>
<accession>A0A1M5Y7W4</accession>
<protein>
    <submittedName>
        <fullName evidence="2">Glycosyl transferase, family 25</fullName>
    </submittedName>
</protein>
<evidence type="ECO:0000259" key="1">
    <source>
        <dbReference type="Pfam" id="PF01755"/>
    </source>
</evidence>
<name>A0A1M5Y7W4_9RHOB</name>
<dbReference type="EMBL" id="FQXC01000012">
    <property type="protein sequence ID" value="SHI07563.1"/>
    <property type="molecule type" value="Genomic_DNA"/>
</dbReference>
<dbReference type="AlphaFoldDB" id="A0A1M5Y7W4"/>
<evidence type="ECO:0000313" key="3">
    <source>
        <dbReference type="Proteomes" id="UP000184221"/>
    </source>
</evidence>
<dbReference type="InterPro" id="IPR002654">
    <property type="entry name" value="Glyco_trans_25"/>
</dbReference>
<sequence length="243" mass="27486">MEFPPIYILSLKGAQRFAPLVEALEARGLDYEIFWGIDGRERLPKAYEPRVDRAGAEARMGRPMSDGEFACALSHRGIYERIAAGDAPSAIVLEDDADPSLPFFDLGPALVNPPCGLLLFDHKNTYVRVRDRLILPGGVQAFRVALPPFLATGYMVSREVAAHLAFRNGPVVQPSDWPDAILQFDSYACDPRVITQRGRAVGTSSLEAGRRKHRHRRRKSLRRLLYKAYWRRWMTKRLARKLA</sequence>
<dbReference type="Pfam" id="PF01755">
    <property type="entry name" value="Glyco_transf_25"/>
    <property type="match status" value="1"/>
</dbReference>
<gene>
    <name evidence="2" type="ORF">SAMN05443551_0116</name>
</gene>
<keyword evidence="3" id="KW-1185">Reference proteome</keyword>
<proteinExistence type="predicted"/>
<dbReference type="CDD" id="cd06532">
    <property type="entry name" value="Glyco_transf_25"/>
    <property type="match status" value="1"/>
</dbReference>
<dbReference type="OrthoDB" id="259382at2"/>